<proteinExistence type="predicted"/>
<evidence type="ECO:0000256" key="2">
    <source>
        <dbReference type="ARBA" id="ARBA00023125"/>
    </source>
</evidence>
<keyword evidence="1" id="KW-0678">Repressor</keyword>
<organism evidence="5 6">
    <name type="scientific">Oceanobacillus neutriphilus</name>
    <dbReference type="NCBI Taxonomy" id="531815"/>
    <lineage>
        <taxon>Bacteria</taxon>
        <taxon>Bacillati</taxon>
        <taxon>Bacillota</taxon>
        <taxon>Bacilli</taxon>
        <taxon>Bacillales</taxon>
        <taxon>Bacillaceae</taxon>
        <taxon>Oceanobacillus</taxon>
    </lineage>
</organism>
<dbReference type="RefSeq" id="WP_188733428.1">
    <property type="nucleotide sequence ID" value="NZ_BMLW01000002.1"/>
</dbReference>
<dbReference type="InterPro" id="IPR009057">
    <property type="entry name" value="Homeodomain-like_sf"/>
</dbReference>
<keyword evidence="6" id="KW-1185">Reference proteome</keyword>
<sequence>MSNKTDRRIERTKRDFKNACLELIKDKKNIKSITVTDIVKLANYNRTTFYVHYIDKEDLLNDIMDNALNGFISSFRDPYKKGKSTLNIQHLTSNMIKIFDYVESNSSIFSLLFDSNLFPGFQQKLCYAIENVFKDEFEYTGQSFEDIDKYLYSRIEAYSLIGMLDFWIEQNFKYSSKYMTEQLLLQIHYSPSIIKIKNTRSYSMDN</sequence>
<dbReference type="SUPFAM" id="SSF46689">
    <property type="entry name" value="Homeodomain-like"/>
    <property type="match status" value="1"/>
</dbReference>
<dbReference type="Proteomes" id="UP000641206">
    <property type="component" value="Unassembled WGS sequence"/>
</dbReference>
<feature type="DNA-binding region" description="H-T-H motif" evidence="3">
    <location>
        <begin position="34"/>
        <end position="53"/>
    </location>
</feature>
<feature type="domain" description="HTH tetR-type" evidence="4">
    <location>
        <begin position="10"/>
        <end position="71"/>
    </location>
</feature>
<dbReference type="InterPro" id="IPR050624">
    <property type="entry name" value="HTH-type_Tx_Regulator"/>
</dbReference>
<evidence type="ECO:0000256" key="1">
    <source>
        <dbReference type="ARBA" id="ARBA00022491"/>
    </source>
</evidence>
<gene>
    <name evidence="5" type="ORF">GCM10011346_11020</name>
</gene>
<dbReference type="Pfam" id="PF14278">
    <property type="entry name" value="TetR_C_8"/>
    <property type="match status" value="1"/>
</dbReference>
<protein>
    <submittedName>
        <fullName evidence="5">TetR family transcriptional regulator</fullName>
    </submittedName>
</protein>
<dbReference type="EMBL" id="BMLW01000002">
    <property type="protein sequence ID" value="GGP08891.1"/>
    <property type="molecule type" value="Genomic_DNA"/>
</dbReference>
<dbReference type="PROSITE" id="PS50977">
    <property type="entry name" value="HTH_TETR_2"/>
    <property type="match status" value="1"/>
</dbReference>
<comment type="caution">
    <text evidence="5">The sequence shown here is derived from an EMBL/GenBank/DDBJ whole genome shotgun (WGS) entry which is preliminary data.</text>
</comment>
<dbReference type="InterPro" id="IPR039532">
    <property type="entry name" value="TetR_C_Firmicutes"/>
</dbReference>
<dbReference type="PANTHER" id="PTHR43479:SF7">
    <property type="entry name" value="TETR-FAMILY TRANSCRIPTIONAL REGULATOR"/>
    <property type="match status" value="1"/>
</dbReference>
<dbReference type="InterPro" id="IPR001647">
    <property type="entry name" value="HTH_TetR"/>
</dbReference>
<evidence type="ECO:0000313" key="6">
    <source>
        <dbReference type="Proteomes" id="UP000641206"/>
    </source>
</evidence>
<name>A0ABQ2NRN8_9BACI</name>
<evidence type="ECO:0000256" key="3">
    <source>
        <dbReference type="PROSITE-ProRule" id="PRU00335"/>
    </source>
</evidence>
<dbReference type="Gene3D" id="1.10.357.10">
    <property type="entry name" value="Tetracycline Repressor, domain 2"/>
    <property type="match status" value="1"/>
</dbReference>
<evidence type="ECO:0000313" key="5">
    <source>
        <dbReference type="EMBL" id="GGP08891.1"/>
    </source>
</evidence>
<accession>A0ABQ2NRN8</accession>
<reference evidence="6" key="1">
    <citation type="journal article" date="2019" name="Int. J. Syst. Evol. Microbiol.">
        <title>The Global Catalogue of Microorganisms (GCM) 10K type strain sequencing project: providing services to taxonomists for standard genome sequencing and annotation.</title>
        <authorList>
            <consortium name="The Broad Institute Genomics Platform"/>
            <consortium name="The Broad Institute Genome Sequencing Center for Infectious Disease"/>
            <person name="Wu L."/>
            <person name="Ma J."/>
        </authorList>
    </citation>
    <scope>NUCLEOTIDE SEQUENCE [LARGE SCALE GENOMIC DNA]</scope>
    <source>
        <strain evidence="6">CGMCC 1.7693</strain>
    </source>
</reference>
<keyword evidence="2 3" id="KW-0238">DNA-binding</keyword>
<evidence type="ECO:0000259" key="4">
    <source>
        <dbReference type="PROSITE" id="PS50977"/>
    </source>
</evidence>
<dbReference type="PANTHER" id="PTHR43479">
    <property type="entry name" value="ACREF/ENVCD OPERON REPRESSOR-RELATED"/>
    <property type="match status" value="1"/>
</dbReference>